<protein>
    <submittedName>
        <fullName evidence="3">Polysaccharide deacetylase family protein</fullName>
        <ecNumber evidence="3">3.-.-.-</ecNumber>
    </submittedName>
</protein>
<feature type="signal peptide" evidence="1">
    <location>
        <begin position="1"/>
        <end position="28"/>
    </location>
</feature>
<comment type="caution">
    <text evidence="3">The sequence shown here is derived from an EMBL/GenBank/DDBJ whole genome shotgun (WGS) entry which is preliminary data.</text>
</comment>
<feature type="domain" description="NodB homology" evidence="2">
    <location>
        <begin position="94"/>
        <end position="278"/>
    </location>
</feature>
<dbReference type="PANTHER" id="PTHR10587">
    <property type="entry name" value="GLYCOSYL TRANSFERASE-RELATED"/>
    <property type="match status" value="1"/>
</dbReference>
<keyword evidence="1" id="KW-0732">Signal</keyword>
<dbReference type="EMBL" id="JBHSOZ010000003">
    <property type="protein sequence ID" value="MFC5711845.1"/>
    <property type="molecule type" value="Genomic_DNA"/>
</dbReference>
<dbReference type="Gene3D" id="3.20.20.370">
    <property type="entry name" value="Glycoside hydrolase/deacetylase"/>
    <property type="match status" value="1"/>
</dbReference>
<keyword evidence="3" id="KW-0378">Hydrolase</keyword>
<organism evidence="3 4">
    <name type="scientific">Thalassorhabdus alkalitolerans</name>
    <dbReference type="NCBI Taxonomy" id="2282697"/>
    <lineage>
        <taxon>Bacteria</taxon>
        <taxon>Bacillati</taxon>
        <taxon>Bacillota</taxon>
        <taxon>Bacilli</taxon>
        <taxon>Bacillales</taxon>
        <taxon>Bacillaceae</taxon>
        <taxon>Thalassorhabdus</taxon>
    </lineage>
</organism>
<dbReference type="Proteomes" id="UP001596142">
    <property type="component" value="Unassembled WGS sequence"/>
</dbReference>
<evidence type="ECO:0000259" key="2">
    <source>
        <dbReference type="PROSITE" id="PS51677"/>
    </source>
</evidence>
<keyword evidence="4" id="KW-1185">Reference proteome</keyword>
<evidence type="ECO:0000313" key="3">
    <source>
        <dbReference type="EMBL" id="MFC5711845.1"/>
    </source>
</evidence>
<feature type="chain" id="PRO_5045457118" evidence="1">
    <location>
        <begin position="29"/>
        <end position="290"/>
    </location>
</feature>
<dbReference type="PANTHER" id="PTHR10587:SF125">
    <property type="entry name" value="POLYSACCHARIDE DEACETYLASE YHEN-RELATED"/>
    <property type="match status" value="1"/>
</dbReference>
<dbReference type="InterPro" id="IPR050248">
    <property type="entry name" value="Polysacc_deacetylase_ArnD"/>
</dbReference>
<dbReference type="GO" id="GO:0016787">
    <property type="term" value="F:hydrolase activity"/>
    <property type="evidence" value="ECO:0007669"/>
    <property type="project" value="UniProtKB-KW"/>
</dbReference>
<gene>
    <name evidence="3" type="ORF">ACFPU1_03545</name>
</gene>
<dbReference type="InterPro" id="IPR011330">
    <property type="entry name" value="Glyco_hydro/deAcase_b/a-brl"/>
</dbReference>
<sequence>MKKNIIFILLFFVLTCSCVGFLAGEGLAQENTPAQNGEVQWWWKKDKARDSEQGIPELKGGSEADQRVQEPLGLDELQARYPDTVFLHGPTTENRVALTFDDGPDPRFTPEVLDVLAEYNVPATFFLMGARAEESPELARRITEEGHVVGNHTFWHPDLVEEGDIETLVNEVTRTEDTLANIIDYRTTLFRPPYGFLYDELVEELQELEYSVIAWSVDSLDWQNIGPQEIAQNVFEDIHPGAIILMHDGAPAEEDRTETIESLREIIPVLQEQGYEFVTVPDLLNIPYQR</sequence>
<dbReference type="Pfam" id="PF01522">
    <property type="entry name" value="Polysacc_deac_1"/>
    <property type="match status" value="1"/>
</dbReference>
<name>A0ABW0YKC7_9BACI</name>
<dbReference type="PROSITE" id="PS51257">
    <property type="entry name" value="PROKAR_LIPOPROTEIN"/>
    <property type="match status" value="1"/>
</dbReference>
<proteinExistence type="predicted"/>
<reference evidence="4" key="1">
    <citation type="journal article" date="2019" name="Int. J. Syst. Evol. Microbiol.">
        <title>The Global Catalogue of Microorganisms (GCM) 10K type strain sequencing project: providing services to taxonomists for standard genome sequencing and annotation.</title>
        <authorList>
            <consortium name="The Broad Institute Genomics Platform"/>
            <consortium name="The Broad Institute Genome Sequencing Center for Infectious Disease"/>
            <person name="Wu L."/>
            <person name="Ma J."/>
        </authorList>
    </citation>
    <scope>NUCLEOTIDE SEQUENCE [LARGE SCALE GENOMIC DNA]</scope>
    <source>
        <strain evidence="4">CECT 7184</strain>
    </source>
</reference>
<dbReference type="SUPFAM" id="SSF88713">
    <property type="entry name" value="Glycoside hydrolase/deacetylase"/>
    <property type="match status" value="1"/>
</dbReference>
<dbReference type="RefSeq" id="WP_385938673.1">
    <property type="nucleotide sequence ID" value="NZ_JBHSOZ010000003.1"/>
</dbReference>
<dbReference type="CDD" id="cd10917">
    <property type="entry name" value="CE4_NodB_like_6s_7s"/>
    <property type="match status" value="1"/>
</dbReference>
<evidence type="ECO:0000256" key="1">
    <source>
        <dbReference type="SAM" id="SignalP"/>
    </source>
</evidence>
<dbReference type="EC" id="3.-.-.-" evidence="3"/>
<evidence type="ECO:0000313" key="4">
    <source>
        <dbReference type="Proteomes" id="UP001596142"/>
    </source>
</evidence>
<dbReference type="PROSITE" id="PS51677">
    <property type="entry name" value="NODB"/>
    <property type="match status" value="1"/>
</dbReference>
<dbReference type="InterPro" id="IPR002509">
    <property type="entry name" value="NODB_dom"/>
</dbReference>
<accession>A0ABW0YKC7</accession>